<feature type="domain" description="Thiamine pyrophosphate enzyme N-terminal TPP-binding" evidence="5">
    <location>
        <begin position="4"/>
        <end position="96"/>
    </location>
</feature>
<dbReference type="Gene3D" id="3.40.50.970">
    <property type="match status" value="2"/>
</dbReference>
<dbReference type="InterPro" id="IPR012001">
    <property type="entry name" value="Thiamin_PyroP_enz_TPP-bd_dom"/>
</dbReference>
<dbReference type="GO" id="GO:0000287">
    <property type="term" value="F:magnesium ion binding"/>
    <property type="evidence" value="ECO:0007669"/>
    <property type="project" value="InterPro"/>
</dbReference>
<dbReference type="PANTHER" id="PTHR42818:SF1">
    <property type="entry name" value="SULFOPYRUVATE DECARBOXYLASE"/>
    <property type="match status" value="1"/>
</dbReference>
<dbReference type="GO" id="GO:0030976">
    <property type="term" value="F:thiamine pyrophosphate binding"/>
    <property type="evidence" value="ECO:0007669"/>
    <property type="project" value="InterPro"/>
</dbReference>
<gene>
    <name evidence="6" type="ORF">BECKFW1821C_GA0114237_101450</name>
</gene>
<dbReference type="InterPro" id="IPR000399">
    <property type="entry name" value="TPP-bd_CS"/>
</dbReference>
<proteinExistence type="predicted"/>
<dbReference type="AlphaFoldDB" id="A0A450TL60"/>
<evidence type="ECO:0000256" key="2">
    <source>
        <dbReference type="ARBA" id="ARBA00023052"/>
    </source>
</evidence>
<evidence type="ECO:0000259" key="4">
    <source>
        <dbReference type="Pfam" id="PF02775"/>
    </source>
</evidence>
<dbReference type="PROSITE" id="PS00187">
    <property type="entry name" value="TPP_ENZYMES"/>
    <property type="match status" value="1"/>
</dbReference>
<keyword evidence="6" id="KW-0670">Pyruvate</keyword>
<dbReference type="Pfam" id="PF02775">
    <property type="entry name" value="TPP_enzyme_C"/>
    <property type="match status" value="1"/>
</dbReference>
<dbReference type="CDD" id="cd07035">
    <property type="entry name" value="TPP_PYR_POX_like"/>
    <property type="match status" value="1"/>
</dbReference>
<evidence type="ECO:0000259" key="5">
    <source>
        <dbReference type="Pfam" id="PF02776"/>
    </source>
</evidence>
<dbReference type="InterPro" id="IPR029061">
    <property type="entry name" value="THDP-binding"/>
</dbReference>
<keyword evidence="3" id="KW-0456">Lyase</keyword>
<reference evidence="6" key="1">
    <citation type="submission" date="2019-02" db="EMBL/GenBank/DDBJ databases">
        <authorList>
            <person name="Gruber-Vodicka R. H."/>
            <person name="Seah K. B. B."/>
        </authorList>
    </citation>
    <scope>NUCLEOTIDE SEQUENCE</scope>
    <source>
        <strain evidence="6">BECK_BZ131</strain>
    </source>
</reference>
<dbReference type="PANTHER" id="PTHR42818">
    <property type="entry name" value="SULFOPYRUVATE DECARBOXYLASE SUBUNIT ALPHA"/>
    <property type="match status" value="1"/>
</dbReference>
<dbReference type="SUPFAM" id="SSF52518">
    <property type="entry name" value="Thiamin diphosphate-binding fold (THDP-binding)"/>
    <property type="match status" value="2"/>
</dbReference>
<dbReference type="Pfam" id="PF02776">
    <property type="entry name" value="TPP_enzyme_N"/>
    <property type="match status" value="1"/>
</dbReference>
<dbReference type="InterPro" id="IPR051818">
    <property type="entry name" value="TPP_dependent_decarboxylase"/>
</dbReference>
<organism evidence="6">
    <name type="scientific">Candidatus Kentrum sp. FW</name>
    <dbReference type="NCBI Taxonomy" id="2126338"/>
    <lineage>
        <taxon>Bacteria</taxon>
        <taxon>Pseudomonadati</taxon>
        <taxon>Pseudomonadota</taxon>
        <taxon>Gammaproteobacteria</taxon>
        <taxon>Candidatus Kentrum</taxon>
    </lineage>
</organism>
<feature type="domain" description="Thiamine pyrophosphate enzyme TPP-binding" evidence="4">
    <location>
        <begin position="235"/>
        <end position="338"/>
    </location>
</feature>
<keyword evidence="2" id="KW-0786">Thiamine pyrophosphate</keyword>
<accession>A0A450TL60</accession>
<evidence type="ECO:0000256" key="1">
    <source>
        <dbReference type="ARBA" id="ARBA00022793"/>
    </source>
</evidence>
<protein>
    <submittedName>
        <fullName evidence="6">Phosphonopyruvate decarboxylase</fullName>
    </submittedName>
</protein>
<dbReference type="InterPro" id="IPR017684">
    <property type="entry name" value="Phosphono-pyrv_decarboxylase"/>
</dbReference>
<dbReference type="GO" id="GO:0033980">
    <property type="term" value="F:phosphonopyruvate decarboxylase activity"/>
    <property type="evidence" value="ECO:0007669"/>
    <property type="project" value="InterPro"/>
</dbReference>
<dbReference type="EMBL" id="CAADFE010000014">
    <property type="protein sequence ID" value="VFJ68442.1"/>
    <property type="molecule type" value="Genomic_DNA"/>
</dbReference>
<dbReference type="GO" id="GO:0032923">
    <property type="term" value="P:organic phosphonate biosynthetic process"/>
    <property type="evidence" value="ECO:0007669"/>
    <property type="project" value="InterPro"/>
</dbReference>
<sequence>MISAEHFIDLAAERGFTLYSGVPCSYLQPLINCVIANNRIRYIPAANEGDAVSIVAGAQLGGLRGVAMMQNSGLGNAVNPLTSLTHTLQIPVLLIITLRGEVGGPADEPQHGLMGPITTNILESMRIPWEYFPTEEVELGRVLDRAVTYMDKENRPHALVMRKGSVHVWPSPPPLPIRVPSHGTVPPMMEPTVHRHDMLSILQRHSRSSDVLLATTGYTGRELFALDDREDQLYMVGSMGCISSLALGLAMAQPQRRVVAIDGDGSLIMRMGTLATIGYQRPDNLLHLVLDNTCYESTGGQHTVSGSLDFCRLAGACGYPHTHRLNRPEQLASLLQTHTGGLAMVHIPILPGTLETLPRPDVTPSQVARRLRGYLAVRP</sequence>
<name>A0A450TL60_9GAMM</name>
<evidence type="ECO:0000256" key="3">
    <source>
        <dbReference type="ARBA" id="ARBA00023239"/>
    </source>
</evidence>
<keyword evidence="1" id="KW-0210">Decarboxylase</keyword>
<dbReference type="NCBIfam" id="TIGR03297">
    <property type="entry name" value="Ppyr-DeCO2ase"/>
    <property type="match status" value="1"/>
</dbReference>
<dbReference type="InterPro" id="IPR011766">
    <property type="entry name" value="TPP_enzyme_TPP-bd"/>
</dbReference>
<evidence type="ECO:0000313" key="6">
    <source>
        <dbReference type="EMBL" id="VFJ68442.1"/>
    </source>
</evidence>